<sequence>MIHDFEDDGCTFWFDFWRGIDLRRCCDVHDAAYAQGHTVIEWFSANMGLLGCGIINGAPDWAVLAFLGVCSPVAAFLFFRGKKKS</sequence>
<comment type="caution">
    <text evidence="2">The sequence shown here is derived from an EMBL/GenBank/DDBJ whole genome shotgun (WGS) entry which is preliminary data.</text>
</comment>
<keyword evidence="3" id="KW-1185">Reference proteome</keyword>
<keyword evidence="1" id="KW-1133">Transmembrane helix</keyword>
<keyword evidence="1" id="KW-0812">Transmembrane</keyword>
<proteinExistence type="predicted"/>
<dbReference type="EMBL" id="JALAZD010000002">
    <property type="protein sequence ID" value="MCI0128716.1"/>
    <property type="molecule type" value="Genomic_DNA"/>
</dbReference>
<accession>A0AA41QPN6</accession>
<evidence type="ECO:0000256" key="1">
    <source>
        <dbReference type="SAM" id="Phobius"/>
    </source>
</evidence>
<evidence type="ECO:0000313" key="2">
    <source>
        <dbReference type="EMBL" id="MCI0128716.1"/>
    </source>
</evidence>
<keyword evidence="1" id="KW-0472">Membrane</keyword>
<protein>
    <submittedName>
        <fullName evidence="2">Uncharacterized protein</fullName>
    </submittedName>
</protein>
<reference evidence="2" key="1">
    <citation type="submission" date="2022-03" db="EMBL/GenBank/DDBJ databases">
        <title>The complete genome sequence of a Methyloterrigena soli.</title>
        <authorList>
            <person name="Zi Z."/>
        </authorList>
    </citation>
    <scope>NUCLEOTIDE SEQUENCE</scope>
    <source>
        <strain evidence="2">M48</strain>
    </source>
</reference>
<gene>
    <name evidence="2" type="ORF">ML536_17935</name>
</gene>
<dbReference type="RefSeq" id="WP_281736803.1">
    <property type="nucleotide sequence ID" value="NZ_JAKETQ010000002.1"/>
</dbReference>
<name>A0AA41QPN6_9HYPH</name>
<feature type="transmembrane region" description="Helical" evidence="1">
    <location>
        <begin position="61"/>
        <end position="79"/>
    </location>
</feature>
<organism evidence="2 3">
    <name type="scientific">Paradevosia shaoguanensis</name>
    <dbReference type="NCBI Taxonomy" id="1335043"/>
    <lineage>
        <taxon>Bacteria</taxon>
        <taxon>Pseudomonadati</taxon>
        <taxon>Pseudomonadota</taxon>
        <taxon>Alphaproteobacteria</taxon>
        <taxon>Hyphomicrobiales</taxon>
        <taxon>Devosiaceae</taxon>
        <taxon>Paradevosia</taxon>
    </lineage>
</organism>
<dbReference type="Proteomes" id="UP001156140">
    <property type="component" value="Unassembled WGS sequence"/>
</dbReference>
<evidence type="ECO:0000313" key="3">
    <source>
        <dbReference type="Proteomes" id="UP001156140"/>
    </source>
</evidence>
<dbReference type="AlphaFoldDB" id="A0AA41QPN6"/>